<evidence type="ECO:0000259" key="5">
    <source>
        <dbReference type="Pfam" id="PF09743"/>
    </source>
</evidence>
<sequence>MNNEELSELVKKFQAIQRQEVPNQIGERNVVEIINVLRKKKLVDLLYTVDGKEYLTWDQLRREVVDEIIVSGGRMNAVDLPSSLNVHFTFIERVLPEVLAEPTIRMESGELITDEYLDSTVRAAAEVLEERGFLSIADFAKTHQFTSVFAHGLLTGAVGSGRLRAVLEGGALYTPRFVRAQKVILRAALMAATRPVRIPAVVATHNLFAPLADVVAAAVAKELPGRLDGDVYVPAYFEAERAVQVENVYISNGYIEYATLQQQGIAQPREFLLARYNPTPNPRQQTAEPQKRRGRRNQTTTNNKNNTNNNDDDSAPVTRSESHPNAGHALSACFVADRLLANLVAFEDLVQGDAVSLDLATLLPLAVDMERDFDILLKRLRELHPIILSCIVLEGGVFIHESAQSIVKERLRSSFAETLKKGGKKGGKKPQSGIAFGEEQEQILLRVISDVTGLSEEQYRYALEELSSQWKDLAVEIYEELLAAVDQNASVDLKRMRSKLQTSLGAAWVDMVVAAKGVSWAASQLDETASLAINRHLLTTRALPMVRDILLNESLDVPELYERISDIFAVEQKDQQQQQQQPTIAMLQKALRTFPETQRQLLLPIVEAVNGKSVENFSTLLQEMCSTGKIAVSSFHPPNKKTERETLAGLKAALVDRVKSEIFTNDVTRSASLFSSLCSLLVQSQFHVYIEIPGKAVASVVARLVKERESDADRLQECLHHITGAISGGELSEESLAILEQLRQESIEGA</sequence>
<dbReference type="InterPro" id="IPR018611">
    <property type="entry name" value="Ufl1"/>
</dbReference>
<dbReference type="GeneID" id="39988808"/>
<dbReference type="Proteomes" id="UP000192257">
    <property type="component" value="Unassembled WGS sequence"/>
</dbReference>
<evidence type="ECO:0000313" key="8">
    <source>
        <dbReference type="Proteomes" id="UP000192257"/>
    </source>
</evidence>
<evidence type="ECO:0000256" key="3">
    <source>
        <dbReference type="ARBA" id="ARBA00022786"/>
    </source>
</evidence>
<dbReference type="GO" id="GO:0032434">
    <property type="term" value="P:regulation of proteasomal ubiquitin-dependent protein catabolic process"/>
    <property type="evidence" value="ECO:0007669"/>
    <property type="project" value="TreeGrafter"/>
</dbReference>
<accession>A0A1X0NLV8</accession>
<dbReference type="Pfam" id="PF09743">
    <property type="entry name" value="E3_UFM1_ligase"/>
    <property type="match status" value="1"/>
</dbReference>
<keyword evidence="3" id="KW-0833">Ubl conjugation pathway</keyword>
<protein>
    <submittedName>
        <fullName evidence="7">Uncharacterized protein</fullName>
    </submittedName>
</protein>
<dbReference type="PANTHER" id="PTHR31057">
    <property type="entry name" value="E3 UFM1-PROTEIN LIGASE 1"/>
    <property type="match status" value="1"/>
</dbReference>
<feature type="compositionally biased region" description="Low complexity" evidence="4">
    <location>
        <begin position="297"/>
        <end position="309"/>
    </location>
</feature>
<keyword evidence="8" id="KW-1185">Reference proteome</keyword>
<dbReference type="EMBL" id="NBCO01000034">
    <property type="protein sequence ID" value="ORC85518.1"/>
    <property type="molecule type" value="Genomic_DNA"/>
</dbReference>
<organism evidence="7 8">
    <name type="scientific">Trypanosoma theileri</name>
    <dbReference type="NCBI Taxonomy" id="67003"/>
    <lineage>
        <taxon>Eukaryota</taxon>
        <taxon>Discoba</taxon>
        <taxon>Euglenozoa</taxon>
        <taxon>Kinetoplastea</taxon>
        <taxon>Metakinetoplastina</taxon>
        <taxon>Trypanosomatida</taxon>
        <taxon>Trypanosomatidae</taxon>
        <taxon>Trypanosoma</taxon>
    </lineage>
</organism>
<dbReference type="OrthoDB" id="10258297at2759"/>
<dbReference type="GO" id="GO:0061666">
    <property type="term" value="F:UFM1 ligase activity"/>
    <property type="evidence" value="ECO:0007669"/>
    <property type="project" value="InterPro"/>
</dbReference>
<dbReference type="InterPro" id="IPR056579">
    <property type="entry name" value="Ufl1_N"/>
</dbReference>
<dbReference type="RefSeq" id="XP_028879584.1">
    <property type="nucleotide sequence ID" value="XM_029029028.1"/>
</dbReference>
<evidence type="ECO:0000256" key="1">
    <source>
        <dbReference type="ARBA" id="ARBA00010789"/>
    </source>
</evidence>
<dbReference type="Pfam" id="PF23659">
    <property type="entry name" value="UFL1"/>
    <property type="match status" value="1"/>
</dbReference>
<dbReference type="VEuPathDB" id="TriTrypDB:TM35_000341300"/>
<reference evidence="7 8" key="1">
    <citation type="submission" date="2017-03" db="EMBL/GenBank/DDBJ databases">
        <title>An alternative strategy for trypanosome survival in the mammalian bloodstream revealed through genome and transcriptome analysis of the ubiquitous bovine parasite Trypanosoma (Megatrypanum) theileri.</title>
        <authorList>
            <person name="Kelly S."/>
            <person name="Ivens A."/>
            <person name="Mott A."/>
            <person name="O'Neill E."/>
            <person name="Emms D."/>
            <person name="Macleod O."/>
            <person name="Voorheis P."/>
            <person name="Matthews J."/>
            <person name="Matthews K."/>
            <person name="Carrington M."/>
        </authorList>
    </citation>
    <scope>NUCLEOTIDE SEQUENCE [LARGE SCALE GENOMIC DNA]</scope>
    <source>
        <strain evidence="7">Edinburgh</strain>
    </source>
</reference>
<proteinExistence type="inferred from homology"/>
<dbReference type="AlphaFoldDB" id="A0A1X0NLV8"/>
<dbReference type="STRING" id="67003.A0A1X0NLV8"/>
<feature type="region of interest" description="Disordered" evidence="4">
    <location>
        <begin position="276"/>
        <end position="324"/>
    </location>
</feature>
<comment type="similarity">
    <text evidence="1">Belongs to the UFL1 family.</text>
</comment>
<evidence type="ECO:0000259" key="6">
    <source>
        <dbReference type="Pfam" id="PF23659"/>
    </source>
</evidence>
<comment type="caution">
    <text evidence="7">The sequence shown here is derived from an EMBL/GenBank/DDBJ whole genome shotgun (WGS) entry which is preliminary data.</text>
</comment>
<gene>
    <name evidence="7" type="ORF">TM35_000341300</name>
</gene>
<dbReference type="GO" id="GO:0034976">
    <property type="term" value="P:response to endoplasmic reticulum stress"/>
    <property type="evidence" value="ECO:0007669"/>
    <property type="project" value="TreeGrafter"/>
</dbReference>
<dbReference type="InterPro" id="IPR056580">
    <property type="entry name" value="Ufl1_dom"/>
</dbReference>
<dbReference type="GO" id="GO:1990592">
    <property type="term" value="P:protein K69-linked ufmylation"/>
    <property type="evidence" value="ECO:0007669"/>
    <property type="project" value="TreeGrafter"/>
</dbReference>
<evidence type="ECO:0000256" key="4">
    <source>
        <dbReference type="SAM" id="MobiDB-lite"/>
    </source>
</evidence>
<dbReference type="GO" id="GO:0005789">
    <property type="term" value="C:endoplasmic reticulum membrane"/>
    <property type="evidence" value="ECO:0007669"/>
    <property type="project" value="TreeGrafter"/>
</dbReference>
<evidence type="ECO:0000256" key="2">
    <source>
        <dbReference type="ARBA" id="ARBA00022679"/>
    </source>
</evidence>
<dbReference type="PANTHER" id="PTHR31057:SF0">
    <property type="entry name" value="E3 UFM1-PROTEIN LIGASE 1"/>
    <property type="match status" value="1"/>
</dbReference>
<feature type="domain" description="E3 UFM1-protein ligase 1-like" evidence="6">
    <location>
        <begin position="498"/>
        <end position="630"/>
    </location>
</feature>
<evidence type="ECO:0000313" key="7">
    <source>
        <dbReference type="EMBL" id="ORC85518.1"/>
    </source>
</evidence>
<feature type="domain" description="E3 UFM1-protein ligase 1-like N-terminal" evidence="5">
    <location>
        <begin position="5"/>
        <end position="272"/>
    </location>
</feature>
<name>A0A1X0NLV8_9TRYP</name>
<keyword evidence="2" id="KW-0808">Transferase</keyword>